<dbReference type="InterPro" id="IPR006689">
    <property type="entry name" value="Small_GTPase_ARF/SAR"/>
</dbReference>
<feature type="binding site" evidence="4">
    <location>
        <position position="31"/>
    </location>
    <ligand>
        <name>Mg(2+)</name>
        <dbReference type="ChEBI" id="CHEBI:18420"/>
    </ligand>
</feature>
<feature type="binding site" evidence="4">
    <location>
        <position position="48"/>
    </location>
    <ligand>
        <name>Mg(2+)</name>
        <dbReference type="ChEBI" id="CHEBI:18420"/>
    </ligand>
</feature>
<accession>A0A811YFB7</accession>
<name>A0A811YFB7_NYCPR</name>
<dbReference type="AlphaFoldDB" id="A0A811YFB7"/>
<dbReference type="SUPFAM" id="SSF52540">
    <property type="entry name" value="P-loop containing nucleoside triphosphate hydrolases"/>
    <property type="match status" value="1"/>
</dbReference>
<feature type="binding site" evidence="3">
    <location>
        <begin position="24"/>
        <end position="31"/>
    </location>
    <ligand>
        <name>GTP</name>
        <dbReference type="ChEBI" id="CHEBI:37565"/>
    </ligand>
</feature>
<comment type="caution">
    <text evidence="5">The sequence shown here is derived from an EMBL/GenBank/DDBJ whole genome shotgun (WGS) entry which is preliminary data.</text>
</comment>
<sequence>MGNTFRNLFKGLFGKKEMRLLMVGPDAAGKTTILYQLKLGEIVTPIPTIEHQLRRGGRGWPLWCHCFQNTQGSDLASKRQPLLSHLGPQTSQTRGKAASQALFKF</sequence>
<gene>
    <name evidence="5" type="ORF">NYPRO_LOCUS8986</name>
</gene>
<keyword evidence="1 3" id="KW-0547">Nucleotide-binding</keyword>
<keyword evidence="4" id="KW-0460">Magnesium</keyword>
<evidence type="ECO:0000256" key="1">
    <source>
        <dbReference type="ARBA" id="ARBA00022741"/>
    </source>
</evidence>
<dbReference type="InterPro" id="IPR024156">
    <property type="entry name" value="Small_GTPase_ARF"/>
</dbReference>
<organism evidence="5 6">
    <name type="scientific">Nyctereutes procyonoides</name>
    <name type="common">Raccoon dog</name>
    <name type="synonym">Canis procyonoides</name>
    <dbReference type="NCBI Taxonomy" id="34880"/>
    <lineage>
        <taxon>Eukaryota</taxon>
        <taxon>Metazoa</taxon>
        <taxon>Chordata</taxon>
        <taxon>Craniata</taxon>
        <taxon>Vertebrata</taxon>
        <taxon>Euteleostomi</taxon>
        <taxon>Mammalia</taxon>
        <taxon>Eutheria</taxon>
        <taxon>Laurasiatheria</taxon>
        <taxon>Carnivora</taxon>
        <taxon>Caniformia</taxon>
        <taxon>Canidae</taxon>
        <taxon>Nyctereutes</taxon>
    </lineage>
</organism>
<evidence type="ECO:0000256" key="4">
    <source>
        <dbReference type="PIRSR" id="PIRSR606689-2"/>
    </source>
</evidence>
<keyword evidence="2 3" id="KW-0342">GTP-binding</keyword>
<proteinExistence type="predicted"/>
<dbReference type="PANTHER" id="PTHR11711">
    <property type="entry name" value="ADP RIBOSYLATION FACTOR-RELATED"/>
    <property type="match status" value="1"/>
</dbReference>
<dbReference type="Gene3D" id="3.40.50.300">
    <property type="entry name" value="P-loop containing nucleotide triphosphate hydrolases"/>
    <property type="match status" value="1"/>
</dbReference>
<protein>
    <submittedName>
        <fullName evidence="5">(raccoon dog) hypothetical protein</fullName>
    </submittedName>
</protein>
<keyword evidence="6" id="KW-1185">Reference proteome</keyword>
<dbReference type="Pfam" id="PF00025">
    <property type="entry name" value="Arf"/>
    <property type="match status" value="1"/>
</dbReference>
<dbReference type="GO" id="GO:0003924">
    <property type="term" value="F:GTPase activity"/>
    <property type="evidence" value="ECO:0007669"/>
    <property type="project" value="InterPro"/>
</dbReference>
<keyword evidence="4" id="KW-0479">Metal-binding</keyword>
<dbReference type="InterPro" id="IPR027417">
    <property type="entry name" value="P-loop_NTPase"/>
</dbReference>
<evidence type="ECO:0000256" key="2">
    <source>
        <dbReference type="ARBA" id="ARBA00023134"/>
    </source>
</evidence>
<dbReference type="Proteomes" id="UP000645828">
    <property type="component" value="Unassembled WGS sequence"/>
</dbReference>
<dbReference type="SMART" id="SM00177">
    <property type="entry name" value="ARF"/>
    <property type="match status" value="1"/>
</dbReference>
<evidence type="ECO:0000313" key="6">
    <source>
        <dbReference type="Proteomes" id="UP000645828"/>
    </source>
</evidence>
<dbReference type="GO" id="GO:0046872">
    <property type="term" value="F:metal ion binding"/>
    <property type="evidence" value="ECO:0007669"/>
    <property type="project" value="UniProtKB-KW"/>
</dbReference>
<evidence type="ECO:0000256" key="3">
    <source>
        <dbReference type="PIRSR" id="PIRSR606689-1"/>
    </source>
</evidence>
<evidence type="ECO:0000313" key="5">
    <source>
        <dbReference type="EMBL" id="CAD7676191.1"/>
    </source>
</evidence>
<dbReference type="GO" id="GO:0005525">
    <property type="term" value="F:GTP binding"/>
    <property type="evidence" value="ECO:0007669"/>
    <property type="project" value="UniProtKB-KW"/>
</dbReference>
<dbReference type="EMBL" id="CAJHUB010000676">
    <property type="protein sequence ID" value="CAD7676191.1"/>
    <property type="molecule type" value="Genomic_DNA"/>
</dbReference>
<reference evidence="5" key="1">
    <citation type="submission" date="2020-12" db="EMBL/GenBank/DDBJ databases">
        <authorList>
            <consortium name="Molecular Ecology Group"/>
        </authorList>
    </citation>
    <scope>NUCLEOTIDE SEQUENCE</scope>
    <source>
        <strain evidence="5">TBG_1078</strain>
    </source>
</reference>